<dbReference type="PROSITE" id="PS00352">
    <property type="entry name" value="CSD_1"/>
    <property type="match status" value="1"/>
</dbReference>
<evidence type="ECO:0000313" key="3">
    <source>
        <dbReference type="Proteomes" id="UP000319817"/>
    </source>
</evidence>
<dbReference type="Gene3D" id="2.40.50.140">
    <property type="entry name" value="Nucleic acid-binding proteins"/>
    <property type="match status" value="1"/>
</dbReference>
<dbReference type="InterPro" id="IPR019844">
    <property type="entry name" value="CSD_CS"/>
</dbReference>
<gene>
    <name evidence="2" type="ORF">K239x_06760</name>
</gene>
<accession>A0A517NNP5</accession>
<dbReference type="EMBL" id="CP036526">
    <property type="protein sequence ID" value="QDT08734.1"/>
    <property type="molecule type" value="Genomic_DNA"/>
</dbReference>
<evidence type="ECO:0000259" key="1">
    <source>
        <dbReference type="PROSITE" id="PS51857"/>
    </source>
</evidence>
<dbReference type="OrthoDB" id="270195at2"/>
<feature type="domain" description="CSD" evidence="1">
    <location>
        <begin position="1"/>
        <end position="73"/>
    </location>
</feature>
<dbReference type="PROSITE" id="PS51857">
    <property type="entry name" value="CSD_2"/>
    <property type="match status" value="1"/>
</dbReference>
<proteinExistence type="predicted"/>
<dbReference type="InterPro" id="IPR012340">
    <property type="entry name" value="NA-bd_OB-fold"/>
</dbReference>
<protein>
    <recommendedName>
        <fullName evidence="1">CSD domain-containing protein</fullName>
    </recommendedName>
</protein>
<reference evidence="2 3" key="1">
    <citation type="submission" date="2019-02" db="EMBL/GenBank/DDBJ databases">
        <title>Deep-cultivation of Planctomycetes and their phenomic and genomic characterization uncovers novel biology.</title>
        <authorList>
            <person name="Wiegand S."/>
            <person name="Jogler M."/>
            <person name="Boedeker C."/>
            <person name="Pinto D."/>
            <person name="Vollmers J."/>
            <person name="Rivas-Marin E."/>
            <person name="Kohn T."/>
            <person name="Peeters S.H."/>
            <person name="Heuer A."/>
            <person name="Rast P."/>
            <person name="Oberbeckmann S."/>
            <person name="Bunk B."/>
            <person name="Jeske O."/>
            <person name="Meyerdierks A."/>
            <person name="Storesund J.E."/>
            <person name="Kallscheuer N."/>
            <person name="Luecker S."/>
            <person name="Lage O.M."/>
            <person name="Pohl T."/>
            <person name="Merkel B.J."/>
            <person name="Hornburger P."/>
            <person name="Mueller R.-W."/>
            <person name="Bruemmer F."/>
            <person name="Labrenz M."/>
            <person name="Spormann A.M."/>
            <person name="Op den Camp H."/>
            <person name="Overmann J."/>
            <person name="Amann R."/>
            <person name="Jetten M.S.M."/>
            <person name="Mascher T."/>
            <person name="Medema M.H."/>
            <person name="Devos D.P."/>
            <person name="Kaster A.-K."/>
            <person name="Ovreas L."/>
            <person name="Rohde M."/>
            <person name="Galperin M.Y."/>
            <person name="Jogler C."/>
        </authorList>
    </citation>
    <scope>NUCLEOTIDE SEQUENCE [LARGE SCALE GENOMIC DNA]</scope>
    <source>
        <strain evidence="2 3">K23_9</strain>
    </source>
</reference>
<sequence>MIKFLREEENFGFIESENFRDDVFFHFTTFDGKVTKGERTENVPIEMDLWVEFELDEEIFRTQNKLRTKIVRPSERPRGRKLSGRDATFNIINHHPKARRKRPTWRDKS</sequence>
<dbReference type="Pfam" id="PF00313">
    <property type="entry name" value="CSD"/>
    <property type="match status" value="1"/>
</dbReference>
<dbReference type="SUPFAM" id="SSF50249">
    <property type="entry name" value="Nucleic acid-binding proteins"/>
    <property type="match status" value="1"/>
</dbReference>
<evidence type="ECO:0000313" key="2">
    <source>
        <dbReference type="EMBL" id="QDT08734.1"/>
    </source>
</evidence>
<dbReference type="GO" id="GO:0003676">
    <property type="term" value="F:nucleic acid binding"/>
    <property type="evidence" value="ECO:0007669"/>
    <property type="project" value="InterPro"/>
</dbReference>
<dbReference type="InterPro" id="IPR002059">
    <property type="entry name" value="CSP_DNA-bd"/>
</dbReference>
<keyword evidence="3" id="KW-1185">Reference proteome</keyword>
<name>A0A517NNP5_9BACT</name>
<dbReference type="AlphaFoldDB" id="A0A517NNP5"/>
<organism evidence="2 3">
    <name type="scientific">Stieleria marina</name>
    <dbReference type="NCBI Taxonomy" id="1930275"/>
    <lineage>
        <taxon>Bacteria</taxon>
        <taxon>Pseudomonadati</taxon>
        <taxon>Planctomycetota</taxon>
        <taxon>Planctomycetia</taxon>
        <taxon>Pirellulales</taxon>
        <taxon>Pirellulaceae</taxon>
        <taxon>Stieleria</taxon>
    </lineage>
</organism>
<dbReference type="Proteomes" id="UP000319817">
    <property type="component" value="Chromosome"/>
</dbReference>